<feature type="domain" description="AMP-dependent synthetase/ligase" evidence="2">
    <location>
        <begin position="23"/>
        <end position="378"/>
    </location>
</feature>
<evidence type="ECO:0000259" key="3">
    <source>
        <dbReference type="Pfam" id="PF13193"/>
    </source>
</evidence>
<dbReference type="InterPro" id="IPR050237">
    <property type="entry name" value="ATP-dep_AMP-bd_enzyme"/>
</dbReference>
<dbReference type="Gene3D" id="3.30.300.30">
    <property type="match status" value="1"/>
</dbReference>
<dbReference type="InterPro" id="IPR000873">
    <property type="entry name" value="AMP-dep_synth/lig_dom"/>
</dbReference>
<dbReference type="EMBL" id="JBHUDX010000083">
    <property type="protein sequence ID" value="MFD1661822.1"/>
    <property type="molecule type" value="Genomic_DNA"/>
</dbReference>
<evidence type="ECO:0000313" key="5">
    <source>
        <dbReference type="Proteomes" id="UP001597261"/>
    </source>
</evidence>
<sequence length="530" mass="57928">MDAPQYPAAVPADQVADLDTLVRRAAARWGGRRAWTFDETGEELTFQEVADRVARLAEPLAGIGVGHGDRVAVLLRNRPEFPLTWLALARLGAAMVPVNTNYRRHDAGHLLTDSGARLLVTAAEFLGLAAELQDAVPGLEHVWDIDAPLPRTPATKKAGPGERTGPVPEDLANIQYTSGTTGKPKGCLLPHRYWTVLAGSMVTEFPRLGPDDVLLTSQPFHYIDPQWNVAAGLLSGAHLVVLDRFHPASFWAKVREYGVTYFYCLGLMPALLLRMPPDPGDRDHRVRAVQCSAIPHQLHQALQDRWGVPWYEAFGMTETGADLRVDERDHAASVGTGCIGRPTARRDVRIVGADGRPVPRGTTGEIALRGIGLMDGYLGRPEETAAAFRDGWFHTGDLGRMDHDGRVYHLGRAKDMIRRSGENVSAAEVEEVLLLHPAVGTAAVVAVPDELRGEEIKACLVVAAGQSRPDLEELAAFCGRRLAYFKVPRYWEFRDTLPLTASERVAKGTLLAGTGDPRLGAYDRVDGVWR</sequence>
<feature type="domain" description="AMP-binding enzyme C-terminal" evidence="3">
    <location>
        <begin position="428"/>
        <end position="503"/>
    </location>
</feature>
<dbReference type="RefSeq" id="WP_381088328.1">
    <property type="nucleotide sequence ID" value="NZ_JBHUDX010000083.1"/>
</dbReference>
<dbReference type="InterPro" id="IPR025110">
    <property type="entry name" value="AMP-bd_C"/>
</dbReference>
<dbReference type="Gene3D" id="3.40.50.12780">
    <property type="entry name" value="N-terminal domain of ligase-like"/>
    <property type="match status" value="1"/>
</dbReference>
<protein>
    <submittedName>
        <fullName evidence="4">AMP-binding protein</fullName>
    </submittedName>
</protein>
<dbReference type="Proteomes" id="UP001597261">
    <property type="component" value="Unassembled WGS sequence"/>
</dbReference>
<dbReference type="SUPFAM" id="SSF56801">
    <property type="entry name" value="Acetyl-CoA synthetase-like"/>
    <property type="match status" value="1"/>
</dbReference>
<dbReference type="InterPro" id="IPR042099">
    <property type="entry name" value="ANL_N_sf"/>
</dbReference>
<dbReference type="PANTHER" id="PTHR43767">
    <property type="entry name" value="LONG-CHAIN-FATTY-ACID--COA LIGASE"/>
    <property type="match status" value="1"/>
</dbReference>
<proteinExistence type="predicted"/>
<dbReference type="PANTHER" id="PTHR43767:SF1">
    <property type="entry name" value="NONRIBOSOMAL PEPTIDE SYNTHASE PES1 (EUROFUNG)-RELATED"/>
    <property type="match status" value="1"/>
</dbReference>
<keyword evidence="5" id="KW-1185">Reference proteome</keyword>
<dbReference type="Pfam" id="PF13193">
    <property type="entry name" value="AMP-binding_C"/>
    <property type="match status" value="1"/>
</dbReference>
<evidence type="ECO:0000313" key="4">
    <source>
        <dbReference type="EMBL" id="MFD1661822.1"/>
    </source>
</evidence>
<evidence type="ECO:0000259" key="2">
    <source>
        <dbReference type="Pfam" id="PF00501"/>
    </source>
</evidence>
<feature type="region of interest" description="Disordered" evidence="1">
    <location>
        <begin position="150"/>
        <end position="169"/>
    </location>
</feature>
<dbReference type="InterPro" id="IPR045851">
    <property type="entry name" value="AMP-bd_C_sf"/>
</dbReference>
<reference evidence="5" key="1">
    <citation type="journal article" date="2019" name="Int. J. Syst. Evol. Microbiol.">
        <title>The Global Catalogue of Microorganisms (GCM) 10K type strain sequencing project: providing services to taxonomists for standard genome sequencing and annotation.</title>
        <authorList>
            <consortium name="The Broad Institute Genomics Platform"/>
            <consortium name="The Broad Institute Genome Sequencing Center for Infectious Disease"/>
            <person name="Wu L."/>
            <person name="Ma J."/>
        </authorList>
    </citation>
    <scope>NUCLEOTIDE SEQUENCE [LARGE SCALE GENOMIC DNA]</scope>
    <source>
        <strain evidence="5">CGMCC 1.12470</strain>
    </source>
</reference>
<accession>A0ABW4IYD7</accession>
<comment type="caution">
    <text evidence="4">The sequence shown here is derived from an EMBL/GenBank/DDBJ whole genome shotgun (WGS) entry which is preliminary data.</text>
</comment>
<dbReference type="InterPro" id="IPR020845">
    <property type="entry name" value="AMP-binding_CS"/>
</dbReference>
<name>A0ABW4IYD7_9ACTN</name>
<dbReference type="PROSITE" id="PS00455">
    <property type="entry name" value="AMP_BINDING"/>
    <property type="match status" value="1"/>
</dbReference>
<evidence type="ECO:0000256" key="1">
    <source>
        <dbReference type="SAM" id="MobiDB-lite"/>
    </source>
</evidence>
<dbReference type="Pfam" id="PF00501">
    <property type="entry name" value="AMP-binding"/>
    <property type="match status" value="1"/>
</dbReference>
<gene>
    <name evidence="4" type="ORF">ACFSL4_27435</name>
</gene>
<organism evidence="4 5">
    <name type="scientific">Streptomyces caeni</name>
    <dbReference type="NCBI Taxonomy" id="2307231"/>
    <lineage>
        <taxon>Bacteria</taxon>
        <taxon>Bacillati</taxon>
        <taxon>Actinomycetota</taxon>
        <taxon>Actinomycetes</taxon>
        <taxon>Kitasatosporales</taxon>
        <taxon>Streptomycetaceae</taxon>
        <taxon>Streptomyces</taxon>
    </lineage>
</organism>